<dbReference type="Pfam" id="PF19425">
    <property type="entry name" value="Csd3_N2"/>
    <property type="match status" value="1"/>
</dbReference>
<protein>
    <submittedName>
        <fullName evidence="10">Murein DD-endopeptidase MepM and murein hydrolase activator NlpD, contain LysM domain</fullName>
    </submittedName>
</protein>
<sequence length="420" mass="48178">MKKLVTFLFLLLIIACKDDKKPEPITPEKPKEVFEYGYKLSDYKVINDTIKSGENFSEILDRNHIEYPKVLEIVNKIKDTFNVRKIKSGVPYTILAKKDSTEKAQVFIYKNSKVRYTVVDFKDSIITAYNGKKPVTKVIKTASGVITSSLSQAIDDQGLSYYLAFEMSDIYAWTIDFFRLQKNDKFKLVYEQLYINDSIPVGIGKIKAAYFEHGGKPFYAFRYVPDSTLQIPEYFDEETKNLRRQFLKSPVKFSRISSRYNLRRRIAFYGNKIRPHKGTDFAAPVGTPIMSTANGTVIASERRGGNGNYVKVRHNGTYSTQYLHMSKRAVKVGDVVKQGDVIGFIGMTGNTSGPHVCYRFWKNGKQVDPLRQKLPAAEPMKEEIKPKYFNFIEPIKSKLDSIKFPELENKITTKVEELNT</sequence>
<feature type="domain" description="Csd3-like second N-terminal" evidence="9">
    <location>
        <begin position="140"/>
        <end position="261"/>
    </location>
</feature>
<dbReference type="PANTHER" id="PTHR21666">
    <property type="entry name" value="PEPTIDASE-RELATED"/>
    <property type="match status" value="1"/>
</dbReference>
<evidence type="ECO:0000259" key="9">
    <source>
        <dbReference type="Pfam" id="PF19425"/>
    </source>
</evidence>
<dbReference type="InterPro" id="IPR016047">
    <property type="entry name" value="M23ase_b-sheet_dom"/>
</dbReference>
<dbReference type="InterPro" id="IPR050570">
    <property type="entry name" value="Cell_wall_metabolism_enzyme"/>
</dbReference>
<keyword evidence="6" id="KW-0862">Zinc</keyword>
<keyword evidence="3" id="KW-0645">Protease</keyword>
<dbReference type="Proteomes" id="UP000199595">
    <property type="component" value="Unassembled WGS sequence"/>
</dbReference>
<dbReference type="GO" id="GO:0046872">
    <property type="term" value="F:metal ion binding"/>
    <property type="evidence" value="ECO:0007669"/>
    <property type="project" value="UniProtKB-KW"/>
</dbReference>
<dbReference type="RefSeq" id="WP_090126020.1">
    <property type="nucleotide sequence ID" value="NZ_FNNJ01000013.1"/>
</dbReference>
<evidence type="ECO:0000256" key="3">
    <source>
        <dbReference type="ARBA" id="ARBA00022670"/>
    </source>
</evidence>
<feature type="domain" description="M23ase beta-sheet core" evidence="8">
    <location>
        <begin position="275"/>
        <end position="369"/>
    </location>
</feature>
<dbReference type="GO" id="GO:0006508">
    <property type="term" value="P:proteolysis"/>
    <property type="evidence" value="ECO:0007669"/>
    <property type="project" value="UniProtKB-KW"/>
</dbReference>
<dbReference type="Pfam" id="PF01551">
    <property type="entry name" value="Peptidase_M23"/>
    <property type="match status" value="1"/>
</dbReference>
<dbReference type="InterPro" id="IPR011055">
    <property type="entry name" value="Dup_hybrid_motif"/>
</dbReference>
<keyword evidence="4" id="KW-0479">Metal-binding</keyword>
<evidence type="ECO:0000313" key="11">
    <source>
        <dbReference type="Proteomes" id="UP000199595"/>
    </source>
</evidence>
<name>A0A1H3G4H1_9FLAO</name>
<dbReference type="EMBL" id="FNNJ01000013">
    <property type="protein sequence ID" value="SDX97608.1"/>
    <property type="molecule type" value="Genomic_DNA"/>
</dbReference>
<comment type="subcellular location">
    <subcellularLocation>
        <location evidence="2">Cell envelope</location>
    </subcellularLocation>
</comment>
<dbReference type="STRING" id="762486.SAMN05444411_11329"/>
<evidence type="ECO:0000259" key="8">
    <source>
        <dbReference type="Pfam" id="PF01551"/>
    </source>
</evidence>
<dbReference type="GO" id="GO:0030313">
    <property type="term" value="C:cell envelope"/>
    <property type="evidence" value="ECO:0007669"/>
    <property type="project" value="UniProtKB-SubCell"/>
</dbReference>
<keyword evidence="11" id="KW-1185">Reference proteome</keyword>
<dbReference type="PROSITE" id="PS51257">
    <property type="entry name" value="PROKAR_LIPOPROTEIN"/>
    <property type="match status" value="1"/>
</dbReference>
<keyword evidence="7" id="KW-0482">Metalloprotease</keyword>
<proteinExistence type="predicted"/>
<dbReference type="Gene3D" id="3.10.450.350">
    <property type="match status" value="1"/>
</dbReference>
<dbReference type="OrthoDB" id="9810477at2"/>
<dbReference type="PANTHER" id="PTHR21666:SF288">
    <property type="entry name" value="CELL DIVISION PROTEIN YTFB"/>
    <property type="match status" value="1"/>
</dbReference>
<accession>A0A1H3G4H1</accession>
<evidence type="ECO:0000313" key="10">
    <source>
        <dbReference type="EMBL" id="SDX97608.1"/>
    </source>
</evidence>
<evidence type="ECO:0000256" key="4">
    <source>
        <dbReference type="ARBA" id="ARBA00022723"/>
    </source>
</evidence>
<organism evidence="10 11">
    <name type="scientific">Lutibacter oricola</name>
    <dbReference type="NCBI Taxonomy" id="762486"/>
    <lineage>
        <taxon>Bacteria</taxon>
        <taxon>Pseudomonadati</taxon>
        <taxon>Bacteroidota</taxon>
        <taxon>Flavobacteriia</taxon>
        <taxon>Flavobacteriales</taxon>
        <taxon>Flavobacteriaceae</taxon>
        <taxon>Lutibacter</taxon>
    </lineage>
</organism>
<keyword evidence="5 10" id="KW-0378">Hydrolase</keyword>
<evidence type="ECO:0000256" key="6">
    <source>
        <dbReference type="ARBA" id="ARBA00022833"/>
    </source>
</evidence>
<evidence type="ECO:0000256" key="5">
    <source>
        <dbReference type="ARBA" id="ARBA00022801"/>
    </source>
</evidence>
<dbReference type="GO" id="GO:0004222">
    <property type="term" value="F:metalloendopeptidase activity"/>
    <property type="evidence" value="ECO:0007669"/>
    <property type="project" value="TreeGrafter"/>
</dbReference>
<dbReference type="SUPFAM" id="SSF51261">
    <property type="entry name" value="Duplicated hybrid motif"/>
    <property type="match status" value="1"/>
</dbReference>
<evidence type="ECO:0000256" key="1">
    <source>
        <dbReference type="ARBA" id="ARBA00001947"/>
    </source>
</evidence>
<dbReference type="CDD" id="cd12797">
    <property type="entry name" value="M23_peptidase"/>
    <property type="match status" value="1"/>
</dbReference>
<dbReference type="AlphaFoldDB" id="A0A1H3G4H1"/>
<evidence type="ECO:0000256" key="2">
    <source>
        <dbReference type="ARBA" id="ARBA00004196"/>
    </source>
</evidence>
<reference evidence="10 11" key="1">
    <citation type="submission" date="2016-10" db="EMBL/GenBank/DDBJ databases">
        <authorList>
            <person name="de Groot N.N."/>
        </authorList>
    </citation>
    <scope>NUCLEOTIDE SEQUENCE [LARGE SCALE GENOMIC DNA]</scope>
    <source>
        <strain evidence="10 11">DSM 24956</strain>
    </source>
</reference>
<gene>
    <name evidence="10" type="ORF">SAMN05444411_11329</name>
</gene>
<evidence type="ECO:0000256" key="7">
    <source>
        <dbReference type="ARBA" id="ARBA00023049"/>
    </source>
</evidence>
<dbReference type="InterPro" id="IPR045834">
    <property type="entry name" value="Csd3_N2"/>
</dbReference>
<dbReference type="Gene3D" id="2.70.70.10">
    <property type="entry name" value="Glucose Permease (Domain IIA)"/>
    <property type="match status" value="1"/>
</dbReference>
<comment type="cofactor">
    <cofactor evidence="1">
        <name>Zn(2+)</name>
        <dbReference type="ChEBI" id="CHEBI:29105"/>
    </cofactor>
</comment>